<dbReference type="Pfam" id="PF01132">
    <property type="entry name" value="EFP"/>
    <property type="match status" value="1"/>
</dbReference>
<evidence type="ECO:0000256" key="1">
    <source>
        <dbReference type="ARBA" id="ARBA00004496"/>
    </source>
</evidence>
<dbReference type="InterPro" id="IPR001059">
    <property type="entry name" value="Transl_elong_P/YeiP_cen"/>
</dbReference>
<keyword evidence="6" id="KW-0648">Protein biosynthesis</keyword>
<dbReference type="Pfam" id="PF09285">
    <property type="entry name" value="Elong-fact-P_C"/>
    <property type="match status" value="1"/>
</dbReference>
<feature type="domain" description="Elongation factor P C-terminal" evidence="7">
    <location>
        <begin position="130"/>
        <end position="186"/>
    </location>
</feature>
<comment type="subcellular location">
    <subcellularLocation>
        <location evidence="1">Cytoplasm</location>
    </subcellularLocation>
</comment>
<evidence type="ECO:0000259" key="8">
    <source>
        <dbReference type="SMART" id="SM01185"/>
    </source>
</evidence>
<dbReference type="GO" id="GO:0043043">
    <property type="term" value="P:peptide biosynthetic process"/>
    <property type="evidence" value="ECO:0007669"/>
    <property type="project" value="InterPro"/>
</dbReference>
<feature type="domain" description="Translation elongation factor P/YeiP central" evidence="8">
    <location>
        <begin position="67"/>
        <end position="122"/>
    </location>
</feature>
<keyword evidence="4" id="KW-0963">Cytoplasm</keyword>
<comment type="similarity">
    <text evidence="3">Belongs to the elongation factor P family.</text>
</comment>
<dbReference type="PIRSF" id="PIRSF005901">
    <property type="entry name" value="EF-P"/>
    <property type="match status" value="1"/>
</dbReference>
<comment type="caution">
    <text evidence="9">The sequence shown here is derived from an EMBL/GenBank/DDBJ whole genome shotgun (WGS) entry which is preliminary data.</text>
</comment>
<dbReference type="PANTHER" id="PTHR30053:SF12">
    <property type="entry name" value="ELONGATION FACTOR P (EF-P) FAMILY PROTEIN"/>
    <property type="match status" value="1"/>
</dbReference>
<dbReference type="PROSITE" id="PS01275">
    <property type="entry name" value="EFP"/>
    <property type="match status" value="1"/>
</dbReference>
<organism evidence="9">
    <name type="scientific">bioreactor metagenome</name>
    <dbReference type="NCBI Taxonomy" id="1076179"/>
    <lineage>
        <taxon>unclassified sequences</taxon>
        <taxon>metagenomes</taxon>
        <taxon>ecological metagenomes</taxon>
    </lineage>
</organism>
<dbReference type="SUPFAM" id="SSF50104">
    <property type="entry name" value="Translation proteins SH3-like domain"/>
    <property type="match status" value="1"/>
</dbReference>
<dbReference type="FunFam" id="2.40.50.140:FF:000004">
    <property type="entry name" value="Elongation factor P"/>
    <property type="match status" value="1"/>
</dbReference>
<keyword evidence="5 9" id="KW-0251">Elongation factor</keyword>
<sequence>MATTADFKNGLCIDFNGKPCTIVWFQHVKPGKGGAFVKVKVRNLESGRILENTYNAGEKIDIISIERRPYQFLYKDDMGYNFMHNETFEQISLGEEMIENADLMKEGQNVEMMFHADEERALTCELPQFVEMEVTYTEPAVKGDTASTNAMKTATLETGAEIMVPLFINQGERIRVDTRDRSYHERCK</sequence>
<comment type="pathway">
    <text evidence="2">Protein biosynthesis; polypeptide chain elongation.</text>
</comment>
<reference evidence="9" key="1">
    <citation type="submission" date="2019-08" db="EMBL/GenBank/DDBJ databases">
        <authorList>
            <person name="Kucharzyk K."/>
            <person name="Murdoch R.W."/>
            <person name="Higgins S."/>
            <person name="Loffler F."/>
        </authorList>
    </citation>
    <scope>NUCLEOTIDE SEQUENCE</scope>
</reference>
<dbReference type="InterPro" id="IPR020599">
    <property type="entry name" value="Transl_elong_fac_P/YeiP"/>
</dbReference>
<dbReference type="NCBIfam" id="NF001810">
    <property type="entry name" value="PRK00529.1"/>
    <property type="match status" value="1"/>
</dbReference>
<dbReference type="Gene3D" id="2.40.50.140">
    <property type="entry name" value="Nucleic acid-binding proteins"/>
    <property type="match status" value="2"/>
</dbReference>
<dbReference type="HAMAP" id="MF_00141">
    <property type="entry name" value="EF_P"/>
    <property type="match status" value="1"/>
</dbReference>
<evidence type="ECO:0000256" key="6">
    <source>
        <dbReference type="ARBA" id="ARBA00022917"/>
    </source>
</evidence>
<gene>
    <name evidence="9" type="primary">efp_17</name>
    <name evidence="9" type="ORF">SDC9_47162</name>
</gene>
<dbReference type="InterPro" id="IPR015365">
    <property type="entry name" value="Elong-fact-P_C"/>
</dbReference>
<dbReference type="InterPro" id="IPR011768">
    <property type="entry name" value="Transl_elongation_fac_P"/>
</dbReference>
<name>A0A644WBN1_9ZZZZ</name>
<evidence type="ECO:0000256" key="3">
    <source>
        <dbReference type="ARBA" id="ARBA00009479"/>
    </source>
</evidence>
<evidence type="ECO:0000256" key="2">
    <source>
        <dbReference type="ARBA" id="ARBA00004815"/>
    </source>
</evidence>
<proteinExistence type="inferred from homology"/>
<dbReference type="SMART" id="SM01185">
    <property type="entry name" value="EFP"/>
    <property type="match status" value="1"/>
</dbReference>
<dbReference type="GO" id="GO:0003746">
    <property type="term" value="F:translation elongation factor activity"/>
    <property type="evidence" value="ECO:0007669"/>
    <property type="project" value="UniProtKB-KW"/>
</dbReference>
<dbReference type="PANTHER" id="PTHR30053">
    <property type="entry name" value="ELONGATION FACTOR P"/>
    <property type="match status" value="1"/>
</dbReference>
<dbReference type="Gene3D" id="2.30.30.30">
    <property type="match status" value="1"/>
</dbReference>
<dbReference type="CDD" id="cd05794">
    <property type="entry name" value="S1_EF-P_repeat_2"/>
    <property type="match status" value="1"/>
</dbReference>
<dbReference type="AlphaFoldDB" id="A0A644WBN1"/>
<dbReference type="InterPro" id="IPR013852">
    <property type="entry name" value="Transl_elong_P/YeiP_CS"/>
</dbReference>
<protein>
    <submittedName>
        <fullName evidence="9">Elongation factor P</fullName>
    </submittedName>
</protein>
<dbReference type="EMBL" id="VSSQ01000762">
    <property type="protein sequence ID" value="MPM00927.1"/>
    <property type="molecule type" value="Genomic_DNA"/>
</dbReference>
<dbReference type="FunFam" id="2.30.30.30:FF:000003">
    <property type="entry name" value="Elongation factor P"/>
    <property type="match status" value="1"/>
</dbReference>
<dbReference type="InterPro" id="IPR008991">
    <property type="entry name" value="Translation_prot_SH3-like_sf"/>
</dbReference>
<dbReference type="InterPro" id="IPR012340">
    <property type="entry name" value="NA-bd_OB-fold"/>
</dbReference>
<evidence type="ECO:0000259" key="7">
    <source>
        <dbReference type="SMART" id="SM00841"/>
    </source>
</evidence>
<dbReference type="Pfam" id="PF08207">
    <property type="entry name" value="EFP_N"/>
    <property type="match status" value="1"/>
</dbReference>
<dbReference type="GO" id="GO:0005829">
    <property type="term" value="C:cytosol"/>
    <property type="evidence" value="ECO:0007669"/>
    <property type="project" value="UniProtKB-ARBA"/>
</dbReference>
<dbReference type="InterPro" id="IPR013185">
    <property type="entry name" value="Transl_elong_KOW-like"/>
</dbReference>
<evidence type="ECO:0000256" key="4">
    <source>
        <dbReference type="ARBA" id="ARBA00022490"/>
    </source>
</evidence>
<dbReference type="CDD" id="cd04470">
    <property type="entry name" value="S1_EF-P_repeat_1"/>
    <property type="match status" value="1"/>
</dbReference>
<dbReference type="InterPro" id="IPR014722">
    <property type="entry name" value="Rib_uL2_dom2"/>
</dbReference>
<evidence type="ECO:0000256" key="5">
    <source>
        <dbReference type="ARBA" id="ARBA00022768"/>
    </source>
</evidence>
<dbReference type="NCBIfam" id="TIGR00038">
    <property type="entry name" value="efp"/>
    <property type="match status" value="1"/>
</dbReference>
<accession>A0A644WBN1</accession>
<dbReference type="UniPathway" id="UPA00345"/>
<dbReference type="SMART" id="SM00841">
    <property type="entry name" value="Elong-fact-P_C"/>
    <property type="match status" value="1"/>
</dbReference>
<evidence type="ECO:0000313" key="9">
    <source>
        <dbReference type="EMBL" id="MPM00927.1"/>
    </source>
</evidence>
<dbReference type="SUPFAM" id="SSF50249">
    <property type="entry name" value="Nucleic acid-binding proteins"/>
    <property type="match status" value="2"/>
</dbReference>